<feature type="domain" description="ACT" evidence="1">
    <location>
        <begin position="109"/>
        <end position="192"/>
    </location>
</feature>
<dbReference type="PANTHER" id="PTHR34875">
    <property type="entry name" value="UPF0237 PROTEIN MJ1558"/>
    <property type="match status" value="1"/>
</dbReference>
<dbReference type="Pfam" id="PF13291">
    <property type="entry name" value="ACT_4"/>
    <property type="match status" value="1"/>
</dbReference>
<dbReference type="PIRSF" id="PIRSF028103">
    <property type="entry name" value="GcvR"/>
    <property type="match status" value="1"/>
</dbReference>
<dbReference type="GO" id="GO:0006355">
    <property type="term" value="P:regulation of DNA-templated transcription"/>
    <property type="evidence" value="ECO:0007669"/>
    <property type="project" value="InterPro"/>
</dbReference>
<reference evidence="2" key="1">
    <citation type="submission" date="2021-09" db="EMBL/GenBank/DDBJ databases">
        <authorList>
            <consortium name="AG Swart"/>
            <person name="Singh M."/>
            <person name="Singh A."/>
            <person name="Seah K."/>
            <person name="Emmerich C."/>
        </authorList>
    </citation>
    <scope>NUCLEOTIDE SEQUENCE</scope>
    <source>
        <strain evidence="2">ATCC30299</strain>
    </source>
</reference>
<evidence type="ECO:0000313" key="3">
    <source>
        <dbReference type="Proteomes" id="UP001162131"/>
    </source>
</evidence>
<dbReference type="InterPro" id="IPR002912">
    <property type="entry name" value="ACT_dom"/>
</dbReference>
<dbReference type="InterPro" id="IPR016867">
    <property type="entry name" value="GcvR"/>
</dbReference>
<dbReference type="EMBL" id="CAJZBQ010000058">
    <property type="protein sequence ID" value="CAG9334265.1"/>
    <property type="molecule type" value="Genomic_DNA"/>
</dbReference>
<keyword evidence="3" id="KW-1185">Reference proteome</keyword>
<evidence type="ECO:0000259" key="1">
    <source>
        <dbReference type="PROSITE" id="PS51671"/>
    </source>
</evidence>
<dbReference type="PROSITE" id="PS51671">
    <property type="entry name" value="ACT"/>
    <property type="match status" value="1"/>
</dbReference>
<name>A0AAU9K383_9CILI</name>
<protein>
    <recommendedName>
        <fullName evidence="1">ACT domain-containing protein</fullName>
    </recommendedName>
</protein>
<dbReference type="InterPro" id="IPR050990">
    <property type="entry name" value="UPF0237/GcvR_regulator"/>
</dbReference>
<sequence length="192" mass="21286">MLRNISHSIRLFSSLGKKKVVVTGAGRDRIGIVKDLTEIIYEEEGNLMDSKMSKLGGDFAVMMLVEFPSHRISAFRDKLSQAKESLGLHLSCNEAIIPKTNTHEAYNVKIELEGADSPGIVYTVSQYLSGVGANIENMITSNEPAPMGGTTLFRMEGTIKISELVNFQLLKDKVKQLENKLGVDIKLEREKE</sequence>
<gene>
    <name evidence="2" type="ORF">BSTOLATCC_MIC60884</name>
</gene>
<dbReference type="AlphaFoldDB" id="A0AAU9K383"/>
<dbReference type="Gene3D" id="3.30.70.260">
    <property type="match status" value="2"/>
</dbReference>
<dbReference type="SUPFAM" id="SSF55021">
    <property type="entry name" value="ACT-like"/>
    <property type="match status" value="2"/>
</dbReference>
<accession>A0AAU9K383</accession>
<proteinExistence type="predicted"/>
<dbReference type="Pfam" id="PF13740">
    <property type="entry name" value="ACT_6"/>
    <property type="match status" value="1"/>
</dbReference>
<dbReference type="Proteomes" id="UP001162131">
    <property type="component" value="Unassembled WGS sequence"/>
</dbReference>
<dbReference type="InterPro" id="IPR045865">
    <property type="entry name" value="ACT-like_dom_sf"/>
</dbReference>
<comment type="caution">
    <text evidence="2">The sequence shown here is derived from an EMBL/GenBank/DDBJ whole genome shotgun (WGS) entry which is preliminary data.</text>
</comment>
<dbReference type="PANTHER" id="PTHR34875:SF6">
    <property type="entry name" value="UPF0237 PROTEIN MJ1558"/>
    <property type="match status" value="1"/>
</dbReference>
<organism evidence="2 3">
    <name type="scientific">Blepharisma stoltei</name>
    <dbReference type="NCBI Taxonomy" id="1481888"/>
    <lineage>
        <taxon>Eukaryota</taxon>
        <taxon>Sar</taxon>
        <taxon>Alveolata</taxon>
        <taxon>Ciliophora</taxon>
        <taxon>Postciliodesmatophora</taxon>
        <taxon>Heterotrichea</taxon>
        <taxon>Heterotrichida</taxon>
        <taxon>Blepharismidae</taxon>
        <taxon>Blepharisma</taxon>
    </lineage>
</organism>
<evidence type="ECO:0000313" key="2">
    <source>
        <dbReference type="EMBL" id="CAG9334265.1"/>
    </source>
</evidence>